<dbReference type="EMBL" id="CACVBM020001157">
    <property type="protein sequence ID" value="CAA7035409.1"/>
    <property type="molecule type" value="Genomic_DNA"/>
</dbReference>
<sequence length="147" mass="16667">MSGAGNTGAGPSNQNNADTEGASRLRKNPLPCIELMHKVYGPHCAVNDNMVSASQIDEIVKVTMTKKNKSLQKKVITMKKTIFMVYQNQDHINRWEISHQCRLRYLHITDDLGNMVTEVVELIVGDETNLAARQHKPREEELLWTHT</sequence>
<reference evidence="2" key="1">
    <citation type="submission" date="2020-01" db="EMBL/GenBank/DDBJ databases">
        <authorList>
            <person name="Mishra B."/>
        </authorList>
    </citation>
    <scope>NUCLEOTIDE SEQUENCE [LARGE SCALE GENOMIC DNA]</scope>
</reference>
<evidence type="ECO:0000256" key="1">
    <source>
        <dbReference type="SAM" id="MobiDB-lite"/>
    </source>
</evidence>
<dbReference type="AlphaFoldDB" id="A0A6D2J1S2"/>
<name>A0A6D2J1S2_9BRAS</name>
<feature type="compositionally biased region" description="Polar residues" evidence="1">
    <location>
        <begin position="9"/>
        <end position="18"/>
    </location>
</feature>
<evidence type="ECO:0000313" key="2">
    <source>
        <dbReference type="EMBL" id="CAA7035409.1"/>
    </source>
</evidence>
<accession>A0A6D2J1S2</accession>
<evidence type="ECO:0000313" key="3">
    <source>
        <dbReference type="Proteomes" id="UP000467841"/>
    </source>
</evidence>
<dbReference type="Proteomes" id="UP000467841">
    <property type="component" value="Unassembled WGS sequence"/>
</dbReference>
<proteinExistence type="predicted"/>
<organism evidence="2 3">
    <name type="scientific">Microthlaspi erraticum</name>
    <dbReference type="NCBI Taxonomy" id="1685480"/>
    <lineage>
        <taxon>Eukaryota</taxon>
        <taxon>Viridiplantae</taxon>
        <taxon>Streptophyta</taxon>
        <taxon>Embryophyta</taxon>
        <taxon>Tracheophyta</taxon>
        <taxon>Spermatophyta</taxon>
        <taxon>Magnoliopsida</taxon>
        <taxon>eudicotyledons</taxon>
        <taxon>Gunneridae</taxon>
        <taxon>Pentapetalae</taxon>
        <taxon>rosids</taxon>
        <taxon>malvids</taxon>
        <taxon>Brassicales</taxon>
        <taxon>Brassicaceae</taxon>
        <taxon>Coluteocarpeae</taxon>
        <taxon>Microthlaspi</taxon>
    </lineage>
</organism>
<gene>
    <name evidence="2" type="ORF">MERR_LOCUS22644</name>
</gene>
<comment type="caution">
    <text evidence="2">The sequence shown here is derived from an EMBL/GenBank/DDBJ whole genome shotgun (WGS) entry which is preliminary data.</text>
</comment>
<dbReference type="OrthoDB" id="10565355at2759"/>
<keyword evidence="3" id="KW-1185">Reference proteome</keyword>
<protein>
    <submittedName>
        <fullName evidence="2">Uncharacterized protein</fullName>
    </submittedName>
</protein>
<feature type="region of interest" description="Disordered" evidence="1">
    <location>
        <begin position="1"/>
        <end position="24"/>
    </location>
</feature>